<evidence type="ECO:0000313" key="1">
    <source>
        <dbReference type="EMBL" id="EDR33311.1"/>
    </source>
</evidence>
<reference evidence="1 2" key="1">
    <citation type="submission" date="2008-01" db="EMBL/GenBank/DDBJ databases">
        <title>Yersinia pestis Strain IP275 project at JCVI/TIGR.</title>
        <authorList>
            <person name="Ravel J."/>
            <person name="Eppinger M."/>
            <person name="Fricke W.F."/>
            <person name="Rosovitz M."/>
            <person name="Lindler L.E."/>
            <person name="Bearden S."/>
            <person name="Shriefer M."/>
        </authorList>
    </citation>
    <scope>NUCLEOTIDE SEQUENCE [LARGE SCALE GENOMIC DNA]</scope>
    <source>
        <strain evidence="1 2">IP275</strain>
    </source>
</reference>
<accession>A0AAV3BK60</accession>
<protein>
    <submittedName>
        <fullName evidence="1">Uncharacterized protein</fullName>
    </submittedName>
</protein>
<evidence type="ECO:0000313" key="2">
    <source>
        <dbReference type="Proteomes" id="UP000004430"/>
    </source>
</evidence>
<proteinExistence type="predicted"/>
<comment type="caution">
    <text evidence="1">The sequence shown here is derived from an EMBL/GenBank/DDBJ whole genome shotgun (WGS) entry which is preliminary data.</text>
</comment>
<organism evidence="1 2">
    <name type="scientific">Yersinia pestis biovar Orientalis str. IP275</name>
    <dbReference type="NCBI Taxonomy" id="373665"/>
    <lineage>
        <taxon>Bacteria</taxon>
        <taxon>Pseudomonadati</taxon>
        <taxon>Pseudomonadota</taxon>
        <taxon>Gammaproteobacteria</taxon>
        <taxon>Enterobacterales</taxon>
        <taxon>Yersiniaceae</taxon>
        <taxon>Yersinia</taxon>
    </lineage>
</organism>
<dbReference type="Proteomes" id="UP000004430">
    <property type="component" value="Unassembled WGS sequence"/>
</dbReference>
<gene>
    <name evidence="1" type="ORF">YPIP275_4407</name>
</gene>
<dbReference type="EMBL" id="AAOS02000007">
    <property type="protein sequence ID" value="EDR33311.1"/>
    <property type="molecule type" value="Genomic_DNA"/>
</dbReference>
<dbReference type="AlphaFoldDB" id="A0AAV3BK60"/>
<name>A0AAV3BK60_YERPE</name>
<reference evidence="1 2" key="2">
    <citation type="submission" date="2010-03" db="EMBL/GenBank/DDBJ databases">
        <authorList>
            <person name="Payne S.H."/>
            <person name="Sutton G.G."/>
        </authorList>
    </citation>
    <scope>NUCLEOTIDE SEQUENCE [LARGE SCALE GENOMIC DNA]</scope>
    <source>
        <strain evidence="1 2">IP275</strain>
    </source>
</reference>
<sequence length="46" mass="5197">MGRWWRYKWITFHPSLTTSVSDPTTINAIPTAINAIDSNDVIMMSG</sequence>